<feature type="transmembrane region" description="Helical" evidence="1">
    <location>
        <begin position="281"/>
        <end position="302"/>
    </location>
</feature>
<comment type="caution">
    <text evidence="2">The sequence shown here is derived from an EMBL/GenBank/DDBJ whole genome shotgun (WGS) entry which is preliminary data.</text>
</comment>
<feature type="transmembrane region" description="Helical" evidence="1">
    <location>
        <begin position="362"/>
        <end position="383"/>
    </location>
</feature>
<dbReference type="VEuPathDB" id="AmoebaDB:EHI8A_006500"/>
<dbReference type="VEuPathDB" id="AmoebaDB:EHI_153230"/>
<dbReference type="Proteomes" id="UP000078387">
    <property type="component" value="Unassembled WGS sequence"/>
</dbReference>
<evidence type="ECO:0000256" key="1">
    <source>
        <dbReference type="SAM" id="Phobius"/>
    </source>
</evidence>
<feature type="transmembrane region" description="Helical" evidence="1">
    <location>
        <begin position="334"/>
        <end position="356"/>
    </location>
</feature>
<gene>
    <name evidence="2" type="ORF">CL6EHI_153230</name>
</gene>
<sequence>MSLSQQRIMKVSVIAIILFASVNGLYISKSTVFSEKSVKIITFGFDGQGRMELNVSSLSPAPDRLSTISVAICKTKTAKEYLETYDDDTLCRALKEHCEYVSPFEFYMTINVTEHSQYDIFFLFCDIPNYIKMNYKAHLINKKDIELSSEDFYRPVIVLIQLLFIISNVIALIVNSILHRKSFSRIQLFIFIIFFFYLCSSLINSGFWITYYNGYEKDITQTISHFFTVLVDATTMAVLMLIGKGYKLIYLKVHFYEMKLLILGFVIFCICGILECFWVKWFVLGNLMVILGLFLPVAVFNVSTSNRIINSHILIAISVEYINAFKLKKLMLKFNLGVIFFYIIVYTVNFILTHFIPNEYILITDAVECFLRLVLMLLLSILLKTRDYVFKPLEIDKKTYLNRINMSLNTVLTARKLLKEFSYITKPSPALSSLTLVGTFSSPINLSSFPQQIYLKYCTWKSIV</sequence>
<proteinExistence type="predicted"/>
<reference evidence="2 3" key="1">
    <citation type="submission" date="2016-05" db="EMBL/GenBank/DDBJ databases">
        <title>First whole genome sequencing of Entamoeba histolytica HM1:IMSS-clone-6.</title>
        <authorList>
            <person name="Mukherjee Avik.K."/>
            <person name="Izumyama S."/>
            <person name="Nakada-Tsukui K."/>
            <person name="Nozaki T."/>
        </authorList>
    </citation>
    <scope>NUCLEOTIDE SEQUENCE [LARGE SCALE GENOMIC DNA]</scope>
    <source>
        <strain evidence="2 3">HM1:IMSS clone 6</strain>
    </source>
</reference>
<dbReference type="VEuPathDB" id="AmoebaDB:EHI5A_018740"/>
<accession>A0A5K1V1E8</accession>
<dbReference type="VEuPathDB" id="AmoebaDB:KM1_019370"/>
<keyword evidence="1" id="KW-1133">Transmembrane helix</keyword>
<feature type="transmembrane region" description="Helical" evidence="1">
    <location>
        <begin position="223"/>
        <end position="243"/>
    </location>
</feature>
<dbReference type="OMA" id="MMPKIFT"/>
<feature type="transmembrane region" description="Helical" evidence="1">
    <location>
        <begin position="255"/>
        <end position="275"/>
    </location>
</feature>
<keyword evidence="1" id="KW-0472">Membrane</keyword>
<feature type="transmembrane region" description="Helical" evidence="1">
    <location>
        <begin position="186"/>
        <end position="211"/>
    </location>
</feature>
<protein>
    <submittedName>
        <fullName evidence="2">Uncharacterized protein</fullName>
    </submittedName>
</protein>
<keyword evidence="1" id="KW-0812">Transmembrane</keyword>
<organism evidence="2 3">
    <name type="scientific">Entamoeba histolytica</name>
    <dbReference type="NCBI Taxonomy" id="5759"/>
    <lineage>
        <taxon>Eukaryota</taxon>
        <taxon>Amoebozoa</taxon>
        <taxon>Evosea</taxon>
        <taxon>Archamoebae</taxon>
        <taxon>Mastigamoebida</taxon>
        <taxon>Entamoebidae</taxon>
        <taxon>Entamoeba</taxon>
    </lineage>
</organism>
<dbReference type="EMBL" id="BDEQ01000001">
    <property type="protein sequence ID" value="GAT91577.1"/>
    <property type="molecule type" value="Genomic_DNA"/>
</dbReference>
<dbReference type="AlphaFoldDB" id="A0A5K1V1E8"/>
<name>A0A5K1V1E8_ENTHI</name>
<evidence type="ECO:0000313" key="2">
    <source>
        <dbReference type="EMBL" id="GAT91577.1"/>
    </source>
</evidence>
<evidence type="ECO:0000313" key="3">
    <source>
        <dbReference type="Proteomes" id="UP000078387"/>
    </source>
</evidence>
<dbReference type="VEuPathDB" id="AmoebaDB:EHI7A_007260"/>
<feature type="transmembrane region" description="Helical" evidence="1">
    <location>
        <begin position="152"/>
        <end position="174"/>
    </location>
</feature>